<gene>
    <name evidence="1" type="ORF">QIS74_04321</name>
</gene>
<keyword evidence="2" id="KW-1185">Reference proteome</keyword>
<organism evidence="1 2">
    <name type="scientific">Colletotrichum tabaci</name>
    <dbReference type="NCBI Taxonomy" id="1209068"/>
    <lineage>
        <taxon>Eukaryota</taxon>
        <taxon>Fungi</taxon>
        <taxon>Dikarya</taxon>
        <taxon>Ascomycota</taxon>
        <taxon>Pezizomycotina</taxon>
        <taxon>Sordariomycetes</taxon>
        <taxon>Hypocreomycetidae</taxon>
        <taxon>Glomerellales</taxon>
        <taxon>Glomerellaceae</taxon>
        <taxon>Colletotrichum</taxon>
        <taxon>Colletotrichum destructivum species complex</taxon>
    </lineage>
</organism>
<dbReference type="Gene3D" id="1.20.200.10">
    <property type="entry name" value="Fumarase/aspartase (Central domain)"/>
    <property type="match status" value="1"/>
</dbReference>
<name>A0AAV9TIA4_9PEZI</name>
<evidence type="ECO:0000313" key="2">
    <source>
        <dbReference type="Proteomes" id="UP001327957"/>
    </source>
</evidence>
<protein>
    <submittedName>
        <fullName evidence="1">Argininosuccinate lyase</fullName>
    </submittedName>
</protein>
<comment type="caution">
    <text evidence="1">The sequence shown here is derived from an EMBL/GenBank/DDBJ whole genome shotgun (WGS) entry which is preliminary data.</text>
</comment>
<accession>A0AAV9TIA4</accession>
<dbReference type="GO" id="GO:0016829">
    <property type="term" value="F:lyase activity"/>
    <property type="evidence" value="ECO:0007669"/>
    <property type="project" value="UniProtKB-KW"/>
</dbReference>
<dbReference type="EMBL" id="JASAOK010000019">
    <property type="protein sequence ID" value="KAK6222066.1"/>
    <property type="molecule type" value="Genomic_DNA"/>
</dbReference>
<keyword evidence="1" id="KW-0456">Lyase</keyword>
<proteinExistence type="predicted"/>
<sequence>MIERGHLEVEKDSRDELIKLEGHLISFLKVTAARAEKEIGYKMPGYAHLQRA</sequence>
<dbReference type="Proteomes" id="UP001327957">
    <property type="component" value="Unassembled WGS sequence"/>
</dbReference>
<evidence type="ECO:0000313" key="1">
    <source>
        <dbReference type="EMBL" id="KAK6222066.1"/>
    </source>
</evidence>
<dbReference type="AlphaFoldDB" id="A0AAV9TIA4"/>
<reference evidence="1 2" key="1">
    <citation type="submission" date="2023-04" db="EMBL/GenBank/DDBJ databases">
        <title>Colletotrichum tabacum stain YC1 causing leaf anthracnose on Nicotiana tabacum(L.) cv.</title>
        <authorList>
            <person name="Ji Z."/>
            <person name="Wang M."/>
            <person name="Zhang J."/>
            <person name="Wang N."/>
            <person name="Zhou Z."/>
        </authorList>
    </citation>
    <scope>NUCLEOTIDE SEQUENCE [LARGE SCALE GENOMIC DNA]</scope>
    <source>
        <strain evidence="1 2">YC1</strain>
    </source>
</reference>